<comment type="caution">
    <text evidence="1">The sequence shown here is derived from an EMBL/GenBank/DDBJ whole genome shotgun (WGS) entry which is preliminary data.</text>
</comment>
<dbReference type="EMBL" id="JANFFA010000001">
    <property type="protein sequence ID" value="MDQ2093763.1"/>
    <property type="molecule type" value="Genomic_DNA"/>
</dbReference>
<keyword evidence="2" id="KW-1185">Reference proteome</keyword>
<reference evidence="1" key="1">
    <citation type="submission" date="2022-07" db="EMBL/GenBank/DDBJ databases">
        <authorList>
            <person name="Otstavnykh N."/>
            <person name="Isaeva M."/>
            <person name="Bystritskaya E."/>
        </authorList>
    </citation>
    <scope>NUCLEOTIDE SEQUENCE</scope>
    <source>
        <strain evidence="1">10Alg 79</strain>
    </source>
</reference>
<evidence type="ECO:0000313" key="2">
    <source>
        <dbReference type="Proteomes" id="UP001227162"/>
    </source>
</evidence>
<dbReference type="RefSeq" id="WP_317625343.1">
    <property type="nucleotide sequence ID" value="NZ_JANFFA010000001.1"/>
</dbReference>
<proteinExistence type="predicted"/>
<protein>
    <submittedName>
        <fullName evidence="1">Uncharacterized protein</fullName>
    </submittedName>
</protein>
<dbReference type="AlphaFoldDB" id="A0AAJ1U9P1"/>
<dbReference type="Proteomes" id="UP001227162">
    <property type="component" value="Unassembled WGS sequence"/>
</dbReference>
<evidence type="ECO:0000313" key="1">
    <source>
        <dbReference type="EMBL" id="MDQ2093763.1"/>
    </source>
</evidence>
<accession>A0AAJ1U9P1</accession>
<gene>
    <name evidence="1" type="ORF">NOI20_06545</name>
</gene>
<name>A0AAJ1U9P1_9RHOB</name>
<reference evidence="1" key="2">
    <citation type="submission" date="2023-04" db="EMBL/GenBank/DDBJ databases">
        <title>'Rhodoalgimonas zhirmunskyi' gen. nov., isolated from a red alga.</title>
        <authorList>
            <person name="Nedashkovskaya O.I."/>
            <person name="Otstavnykh N.Y."/>
            <person name="Bystritskaya E.P."/>
            <person name="Balabanova L.A."/>
            <person name="Isaeva M.P."/>
        </authorList>
    </citation>
    <scope>NUCLEOTIDE SEQUENCE</scope>
    <source>
        <strain evidence="1">10Alg 79</strain>
    </source>
</reference>
<organism evidence="1 2">
    <name type="scientific">Rhodalgimonas zhirmunskyi</name>
    <dbReference type="NCBI Taxonomy" id="2964767"/>
    <lineage>
        <taxon>Bacteria</taxon>
        <taxon>Pseudomonadati</taxon>
        <taxon>Pseudomonadota</taxon>
        <taxon>Alphaproteobacteria</taxon>
        <taxon>Rhodobacterales</taxon>
        <taxon>Roseobacteraceae</taxon>
        <taxon>Rhodalgimonas</taxon>
    </lineage>
</organism>
<sequence length="78" mass="8807">MDREDTLKKRADQIERRTQEYVHRAKRMVLDVFGIEAASEQSLVTAQLASAMIQLEAAELNAASLRRIAKIIHEKGEG</sequence>